<evidence type="ECO:0000259" key="2">
    <source>
        <dbReference type="SMART" id="SM00198"/>
    </source>
</evidence>
<feature type="domain" description="SCP" evidence="2">
    <location>
        <begin position="30"/>
        <end position="167"/>
    </location>
</feature>
<dbReference type="SMART" id="SM00198">
    <property type="entry name" value="SCP"/>
    <property type="match status" value="1"/>
</dbReference>
<dbReference type="RefSeq" id="XP_012213794.1">
    <property type="nucleotide sequence ID" value="XM_012358371.1"/>
</dbReference>
<name>A0A0D8JV79_COCIM</name>
<gene>
    <name evidence="3" type="ORF">CIMG_12472</name>
</gene>
<dbReference type="OMA" id="TSAVRMW"/>
<feature type="signal peptide" evidence="1">
    <location>
        <begin position="1"/>
        <end position="18"/>
    </location>
</feature>
<dbReference type="Proteomes" id="UP000001261">
    <property type="component" value="Unassembled WGS sequence"/>
</dbReference>
<dbReference type="OrthoDB" id="337038at2759"/>
<dbReference type="SUPFAM" id="SSF55797">
    <property type="entry name" value="PR-1-like"/>
    <property type="match status" value="1"/>
</dbReference>
<reference evidence="4" key="1">
    <citation type="journal article" date="2009" name="Genome Res.">
        <title>Comparative genomic analyses of the human fungal pathogens Coccidioides and their relatives.</title>
        <authorList>
            <person name="Sharpton T.J."/>
            <person name="Stajich J.E."/>
            <person name="Rounsley S.D."/>
            <person name="Gardner M.J."/>
            <person name="Wortman J.R."/>
            <person name="Jordar V.S."/>
            <person name="Maiti R."/>
            <person name="Kodira C.D."/>
            <person name="Neafsey D.E."/>
            <person name="Zeng Q."/>
            <person name="Hung C.-Y."/>
            <person name="McMahan C."/>
            <person name="Muszewska A."/>
            <person name="Grynberg M."/>
            <person name="Mandel M.A."/>
            <person name="Kellner E.M."/>
            <person name="Barker B.M."/>
            <person name="Galgiani J.N."/>
            <person name="Orbach M.J."/>
            <person name="Kirkland T.N."/>
            <person name="Cole G.T."/>
            <person name="Henn M.R."/>
            <person name="Birren B.W."/>
            <person name="Taylor J.W."/>
        </authorList>
    </citation>
    <scope>NUCLEOTIDE SEQUENCE [LARGE SCALE GENOMIC DNA]</scope>
    <source>
        <strain evidence="4">RS</strain>
    </source>
</reference>
<dbReference type="InParanoid" id="A0A0D8JV79"/>
<evidence type="ECO:0000256" key="1">
    <source>
        <dbReference type="SAM" id="SignalP"/>
    </source>
</evidence>
<keyword evidence="1" id="KW-0732">Signal</keyword>
<protein>
    <submittedName>
        <fullName evidence="3">Recyclin-1</fullName>
    </submittedName>
</protein>
<dbReference type="InterPro" id="IPR014044">
    <property type="entry name" value="CAP_dom"/>
</dbReference>
<dbReference type="InterPro" id="IPR035940">
    <property type="entry name" value="CAP_sf"/>
</dbReference>
<reference evidence="4" key="2">
    <citation type="journal article" date="2010" name="Genome Res.">
        <title>Population genomic sequencing of Coccidioides fungi reveals recent hybridization and transposon control.</title>
        <authorList>
            <person name="Neafsey D.E."/>
            <person name="Barker B.M."/>
            <person name="Sharpton T.J."/>
            <person name="Stajich J.E."/>
            <person name="Park D.J."/>
            <person name="Whiston E."/>
            <person name="Hung C.-Y."/>
            <person name="McMahan C."/>
            <person name="White J."/>
            <person name="Sykes S."/>
            <person name="Heiman D."/>
            <person name="Young S."/>
            <person name="Zeng Q."/>
            <person name="Abouelleil A."/>
            <person name="Aftuck L."/>
            <person name="Bessette D."/>
            <person name="Brown A."/>
            <person name="FitzGerald M."/>
            <person name="Lui A."/>
            <person name="Macdonald J.P."/>
            <person name="Priest M."/>
            <person name="Orbach M.J."/>
            <person name="Galgiani J.N."/>
            <person name="Kirkland T.N."/>
            <person name="Cole G.T."/>
            <person name="Birren B.W."/>
            <person name="Henn M.R."/>
            <person name="Taylor J.W."/>
            <person name="Rounsley S.D."/>
        </authorList>
    </citation>
    <scope>GENOME REANNOTATION</scope>
    <source>
        <strain evidence="4">RS</strain>
    </source>
</reference>
<accession>A0A0D8JV79</accession>
<evidence type="ECO:0000313" key="4">
    <source>
        <dbReference type="Proteomes" id="UP000001261"/>
    </source>
</evidence>
<dbReference type="KEGG" id="cim:CIMG_12472"/>
<sequence length="214" mass="23809">MGLVFIFSLVQLIWTVISEPTSPQFSSDEVFKTSILNATNSLRRQHDANPLTWNNTLAETAHDWGEQCRLRHSFSPSGENLAAGYPNITSVMTAWAQGREKVSFNNPKYNEETSQFTQLVWKSTKSVGCGRHNCGSAGMHPEGHHSEKKALGWYVVCEYYPPGNIIGGNQFRENVQRGQYIEQGGAIRTKDYGYRAWSIVVTVAAFSVGVLGMA</sequence>
<dbReference type="GeneID" id="24164149"/>
<keyword evidence="4" id="KW-1185">Reference proteome</keyword>
<organism evidence="3 4">
    <name type="scientific">Coccidioides immitis (strain RS)</name>
    <name type="common">Valley fever fungus</name>
    <dbReference type="NCBI Taxonomy" id="246410"/>
    <lineage>
        <taxon>Eukaryota</taxon>
        <taxon>Fungi</taxon>
        <taxon>Dikarya</taxon>
        <taxon>Ascomycota</taxon>
        <taxon>Pezizomycotina</taxon>
        <taxon>Eurotiomycetes</taxon>
        <taxon>Eurotiomycetidae</taxon>
        <taxon>Onygenales</taxon>
        <taxon>Onygenaceae</taxon>
        <taxon>Coccidioides</taxon>
    </lineage>
</organism>
<dbReference type="PANTHER" id="PTHR10334">
    <property type="entry name" value="CYSTEINE-RICH SECRETORY PROTEIN-RELATED"/>
    <property type="match status" value="1"/>
</dbReference>
<dbReference type="VEuPathDB" id="FungiDB:CIMG_12472"/>
<dbReference type="PRINTS" id="PR00837">
    <property type="entry name" value="V5TPXLIKE"/>
</dbReference>
<proteinExistence type="predicted"/>
<feature type="chain" id="PRO_5002331439" evidence="1">
    <location>
        <begin position="19"/>
        <end position="214"/>
    </location>
</feature>
<evidence type="ECO:0000313" key="3">
    <source>
        <dbReference type="EMBL" id="KJF61230.1"/>
    </source>
</evidence>
<dbReference type="AlphaFoldDB" id="A0A0D8JV79"/>
<dbReference type="EMBL" id="GG704915">
    <property type="protein sequence ID" value="KJF61230.1"/>
    <property type="molecule type" value="Genomic_DNA"/>
</dbReference>
<dbReference type="Pfam" id="PF00188">
    <property type="entry name" value="CAP"/>
    <property type="match status" value="1"/>
</dbReference>
<dbReference type="Gene3D" id="3.40.33.10">
    <property type="entry name" value="CAP"/>
    <property type="match status" value="1"/>
</dbReference>
<dbReference type="InterPro" id="IPR001283">
    <property type="entry name" value="CRISP-related"/>
</dbReference>